<sequence length="104" mass="11341">MTQRSSLVALIGLWFIMAPWIMGFADSSGALWSSVIGGGVLLLSSLLGYGKSGWDSLFNWISLLSGVWLMIFAMAFPFPLLQASLYLLLGLAAVLLTFYNMEGR</sequence>
<dbReference type="Proteomes" id="UP000006620">
    <property type="component" value="Chromosome"/>
</dbReference>
<dbReference type="AlphaFoldDB" id="F8FM94"/>
<feature type="transmembrane region" description="Helical" evidence="1">
    <location>
        <begin position="57"/>
        <end position="77"/>
    </location>
</feature>
<evidence type="ECO:0000313" key="4">
    <source>
        <dbReference type="Proteomes" id="UP000006620"/>
    </source>
</evidence>
<protein>
    <recommendedName>
        <fullName evidence="2">SPW repeat-containing integral membrane domain-containing protein</fullName>
    </recommendedName>
</protein>
<keyword evidence="1" id="KW-1133">Transmembrane helix</keyword>
<dbReference type="InterPro" id="IPR005530">
    <property type="entry name" value="SPW"/>
</dbReference>
<accession>F8FM94</accession>
<evidence type="ECO:0000313" key="3">
    <source>
        <dbReference type="EMBL" id="AEI38902.1"/>
    </source>
</evidence>
<name>F8FM94_PAEMK</name>
<dbReference type="KEGG" id="pms:KNP414_00277"/>
<keyword evidence="1" id="KW-0812">Transmembrane</keyword>
<dbReference type="RefSeq" id="WP_013914068.1">
    <property type="nucleotide sequence ID" value="NC_015690.1"/>
</dbReference>
<feature type="transmembrane region" description="Helical" evidence="1">
    <location>
        <begin position="7"/>
        <end position="25"/>
    </location>
</feature>
<keyword evidence="1" id="KW-0472">Membrane</keyword>
<feature type="domain" description="SPW repeat-containing integral membrane" evidence="2">
    <location>
        <begin position="6"/>
        <end position="96"/>
    </location>
</feature>
<feature type="transmembrane region" description="Helical" evidence="1">
    <location>
        <begin position="83"/>
        <end position="101"/>
    </location>
</feature>
<evidence type="ECO:0000256" key="1">
    <source>
        <dbReference type="SAM" id="Phobius"/>
    </source>
</evidence>
<reference evidence="3 4" key="2">
    <citation type="journal article" date="2013" name="Genome Announc.">
        <title>Genome Sequence of Growth-Improving Paenibacillus mucilaginosus Strain KNP414.</title>
        <authorList>
            <person name="Lu J.J."/>
            <person name="Wang J.F."/>
            <person name="Hu X.F."/>
        </authorList>
    </citation>
    <scope>NUCLEOTIDE SEQUENCE [LARGE SCALE GENOMIC DNA]</scope>
    <source>
        <strain evidence="3 4">KNP414</strain>
    </source>
</reference>
<gene>
    <name evidence="3" type="ordered locus">KNP414_00277</name>
</gene>
<dbReference type="HOGENOM" id="CLU_124842_3_1_9"/>
<proteinExistence type="predicted"/>
<dbReference type="PATRIC" id="fig|1036673.3.peg.237"/>
<feature type="transmembrane region" description="Helical" evidence="1">
    <location>
        <begin position="31"/>
        <end position="50"/>
    </location>
</feature>
<organism evidence="3 4">
    <name type="scientific">Paenibacillus mucilaginosus (strain KNP414)</name>
    <dbReference type="NCBI Taxonomy" id="1036673"/>
    <lineage>
        <taxon>Bacteria</taxon>
        <taxon>Bacillati</taxon>
        <taxon>Bacillota</taxon>
        <taxon>Bacilli</taxon>
        <taxon>Bacillales</taxon>
        <taxon>Paenibacillaceae</taxon>
        <taxon>Paenibacillus</taxon>
    </lineage>
</organism>
<dbReference type="Pfam" id="PF03779">
    <property type="entry name" value="SPW"/>
    <property type="match status" value="1"/>
</dbReference>
<dbReference type="EMBL" id="CP002869">
    <property type="protein sequence ID" value="AEI38902.1"/>
    <property type="molecule type" value="Genomic_DNA"/>
</dbReference>
<reference evidence="4" key="1">
    <citation type="submission" date="2011-06" db="EMBL/GenBank/DDBJ databases">
        <title>Complete genome sequence of Paenibacillus mucilaginosus KNP414.</title>
        <authorList>
            <person name="Wang J."/>
            <person name="Hu S."/>
            <person name="Hu X."/>
            <person name="Zhang B."/>
            <person name="Dong D."/>
            <person name="Zhang S."/>
            <person name="Zhao K."/>
            <person name="Wu D."/>
        </authorList>
    </citation>
    <scope>NUCLEOTIDE SEQUENCE [LARGE SCALE GENOMIC DNA]</scope>
    <source>
        <strain evidence="4">KNP414</strain>
    </source>
</reference>
<evidence type="ECO:0000259" key="2">
    <source>
        <dbReference type="Pfam" id="PF03779"/>
    </source>
</evidence>